<feature type="transmembrane region" description="Helical" evidence="2">
    <location>
        <begin position="310"/>
        <end position="330"/>
    </location>
</feature>
<feature type="transmembrane region" description="Helical" evidence="2">
    <location>
        <begin position="380"/>
        <end position="399"/>
    </location>
</feature>
<feature type="transmembrane region" description="Helical" evidence="2">
    <location>
        <begin position="78"/>
        <end position="100"/>
    </location>
</feature>
<keyword evidence="4" id="KW-1185">Reference proteome</keyword>
<dbReference type="EMBL" id="CAJNNV010003493">
    <property type="protein sequence ID" value="CAE8589117.1"/>
    <property type="molecule type" value="Genomic_DNA"/>
</dbReference>
<evidence type="ECO:0000313" key="4">
    <source>
        <dbReference type="Proteomes" id="UP000654075"/>
    </source>
</evidence>
<reference evidence="3" key="1">
    <citation type="submission" date="2021-02" db="EMBL/GenBank/DDBJ databases">
        <authorList>
            <person name="Dougan E. K."/>
            <person name="Rhodes N."/>
            <person name="Thang M."/>
            <person name="Chan C."/>
        </authorList>
    </citation>
    <scope>NUCLEOTIDE SEQUENCE</scope>
</reference>
<feature type="transmembrane region" description="Helical" evidence="2">
    <location>
        <begin position="452"/>
        <end position="471"/>
    </location>
</feature>
<evidence type="ECO:0008006" key="5">
    <source>
        <dbReference type="Google" id="ProtNLM"/>
    </source>
</evidence>
<feature type="transmembrane region" description="Helical" evidence="2">
    <location>
        <begin position="112"/>
        <end position="133"/>
    </location>
</feature>
<gene>
    <name evidence="3" type="ORF">PGLA1383_LOCUS7895</name>
</gene>
<dbReference type="PANTHER" id="PTHR19444">
    <property type="entry name" value="UNC-93 RELATED"/>
    <property type="match status" value="1"/>
</dbReference>
<organism evidence="3 4">
    <name type="scientific">Polarella glacialis</name>
    <name type="common">Dinoflagellate</name>
    <dbReference type="NCBI Taxonomy" id="89957"/>
    <lineage>
        <taxon>Eukaryota</taxon>
        <taxon>Sar</taxon>
        <taxon>Alveolata</taxon>
        <taxon>Dinophyceae</taxon>
        <taxon>Suessiales</taxon>
        <taxon>Suessiaceae</taxon>
        <taxon>Polarella</taxon>
    </lineage>
</organism>
<sequence>MSQAKPEQEREAWTSVSVPLASCGNQAGLDPAFSSSHECNEEATYRRGVSLMSLGFLGVFGGFQAAQGLQTSLNATLGGLNLTCLYGTFTLLCLVAPPLLSSLEKVLGMRLLLLLCSLPYVAMALSNVIPMPAEPSSMWAVPMAMNVLVGVAAPLLWTSQNAYLSRCATHAAAVQAESAEALGHWRSTMTTRYNSLFFSIYMFSGLAGNVIASLILIALGDSQTAKNVLFVTLSLMSLCGALIFLAMPVVPDASASDAMQPSLSDTGHLAFTDAKTGLMIPLMVTNGMCLAAFFGDFQTDVTCPVAGPEYSGFVIATFFGVNSFVSFAWGKIIPGFMSRRTAYILTSGLIGVYLVVKLLWKAPQNWVLPEGSTTWERKEATGFGDICTIFALAAVFAGGDSFFEAGPPMTLQTFYAGTDKVVAAMANYKLWQSLGFAVQFFIGVALKDHPQVRGGLLLALLGLSLLCVMILDRCVASVDSGTSGRAIGGLTETPSSTA</sequence>
<feature type="transmembrane region" description="Helical" evidence="2">
    <location>
        <begin position="430"/>
        <end position="446"/>
    </location>
</feature>
<evidence type="ECO:0000313" key="3">
    <source>
        <dbReference type="EMBL" id="CAE8589117.1"/>
    </source>
</evidence>
<keyword evidence="2" id="KW-0472">Membrane</keyword>
<keyword evidence="2" id="KW-0812">Transmembrane</keyword>
<dbReference type="AlphaFoldDB" id="A0A813DS89"/>
<evidence type="ECO:0000256" key="2">
    <source>
        <dbReference type="SAM" id="Phobius"/>
    </source>
</evidence>
<comment type="caution">
    <text evidence="3">The sequence shown here is derived from an EMBL/GenBank/DDBJ whole genome shotgun (WGS) entry which is preliminary data.</text>
</comment>
<dbReference type="PANTHER" id="PTHR19444:SF13">
    <property type="entry name" value="PROTEIN UNC-93 HOMOLOG A"/>
    <property type="match status" value="1"/>
</dbReference>
<dbReference type="OMA" id="ISCICAP"/>
<dbReference type="InterPro" id="IPR036259">
    <property type="entry name" value="MFS_trans_sf"/>
</dbReference>
<dbReference type="Proteomes" id="UP000654075">
    <property type="component" value="Unassembled WGS sequence"/>
</dbReference>
<feature type="transmembrane region" description="Helical" evidence="2">
    <location>
        <begin position="139"/>
        <end position="157"/>
    </location>
</feature>
<feature type="transmembrane region" description="Helical" evidence="2">
    <location>
        <begin position="196"/>
        <end position="217"/>
    </location>
</feature>
<protein>
    <recommendedName>
        <fullName evidence="5">ADP,ATP carrier protein</fullName>
    </recommendedName>
</protein>
<keyword evidence="2" id="KW-1133">Transmembrane helix</keyword>
<dbReference type="OrthoDB" id="65530at2759"/>
<comment type="similarity">
    <text evidence="1">Belongs to the unc-93 family.</text>
</comment>
<feature type="transmembrane region" description="Helical" evidence="2">
    <location>
        <begin position="278"/>
        <end position="298"/>
    </location>
</feature>
<dbReference type="SUPFAM" id="SSF103473">
    <property type="entry name" value="MFS general substrate transporter"/>
    <property type="match status" value="1"/>
</dbReference>
<proteinExistence type="inferred from homology"/>
<accession>A0A813DS89</accession>
<feature type="transmembrane region" description="Helical" evidence="2">
    <location>
        <begin position="342"/>
        <end position="360"/>
    </location>
</feature>
<name>A0A813DS89_POLGL</name>
<evidence type="ECO:0000256" key="1">
    <source>
        <dbReference type="ARBA" id="ARBA00009172"/>
    </source>
</evidence>
<dbReference type="InterPro" id="IPR051951">
    <property type="entry name" value="UNC-93_regulatory"/>
</dbReference>
<feature type="transmembrane region" description="Helical" evidence="2">
    <location>
        <begin position="48"/>
        <end position="66"/>
    </location>
</feature>
<feature type="transmembrane region" description="Helical" evidence="2">
    <location>
        <begin position="229"/>
        <end position="250"/>
    </location>
</feature>